<dbReference type="InterPro" id="IPR011029">
    <property type="entry name" value="DEATH-like_dom_sf"/>
</dbReference>
<dbReference type="GO" id="GO:0007165">
    <property type="term" value="P:signal transduction"/>
    <property type="evidence" value="ECO:0007669"/>
    <property type="project" value="InterPro"/>
</dbReference>
<dbReference type="SMART" id="SM00364">
    <property type="entry name" value="LRR_BAC"/>
    <property type="match status" value="6"/>
</dbReference>
<dbReference type="AlphaFoldDB" id="A0A821D320"/>
<dbReference type="PANTHER" id="PTHR48051">
    <property type="match status" value="1"/>
</dbReference>
<dbReference type="InterPro" id="IPR003591">
    <property type="entry name" value="Leu-rich_rpt_typical-subtyp"/>
</dbReference>
<dbReference type="SUPFAM" id="SSF47986">
    <property type="entry name" value="DEATH domain"/>
    <property type="match status" value="1"/>
</dbReference>
<feature type="domain" description="Death" evidence="3">
    <location>
        <begin position="470"/>
        <end position="541"/>
    </location>
</feature>
<proteinExistence type="predicted"/>
<dbReference type="SMART" id="SM00365">
    <property type="entry name" value="LRR_SD22"/>
    <property type="match status" value="8"/>
</dbReference>
<evidence type="ECO:0000313" key="5">
    <source>
        <dbReference type="Proteomes" id="UP000663873"/>
    </source>
</evidence>
<gene>
    <name evidence="4" type="ORF">UJA718_LOCUS31705</name>
</gene>
<keyword evidence="5" id="KW-1185">Reference proteome</keyword>
<dbReference type="GO" id="GO:0005737">
    <property type="term" value="C:cytoplasm"/>
    <property type="evidence" value="ECO:0007669"/>
    <property type="project" value="TreeGrafter"/>
</dbReference>
<dbReference type="PRINTS" id="PR00019">
    <property type="entry name" value="LEURICHRPT"/>
</dbReference>
<evidence type="ECO:0000256" key="2">
    <source>
        <dbReference type="ARBA" id="ARBA00022737"/>
    </source>
</evidence>
<evidence type="ECO:0000313" key="4">
    <source>
        <dbReference type="EMBL" id="CAF4615286.1"/>
    </source>
</evidence>
<feature type="non-terminal residue" evidence="4">
    <location>
        <position position="549"/>
    </location>
</feature>
<dbReference type="Pfam" id="PF13516">
    <property type="entry name" value="LRR_6"/>
    <property type="match status" value="1"/>
</dbReference>
<organism evidence="4 5">
    <name type="scientific">Rotaria socialis</name>
    <dbReference type="NCBI Taxonomy" id="392032"/>
    <lineage>
        <taxon>Eukaryota</taxon>
        <taxon>Metazoa</taxon>
        <taxon>Spiralia</taxon>
        <taxon>Gnathifera</taxon>
        <taxon>Rotifera</taxon>
        <taxon>Eurotatoria</taxon>
        <taxon>Bdelloidea</taxon>
        <taxon>Philodinida</taxon>
        <taxon>Philodinidae</taxon>
        <taxon>Rotaria</taxon>
    </lineage>
</organism>
<evidence type="ECO:0000256" key="1">
    <source>
        <dbReference type="ARBA" id="ARBA00022614"/>
    </source>
</evidence>
<dbReference type="Proteomes" id="UP000663873">
    <property type="component" value="Unassembled WGS sequence"/>
</dbReference>
<dbReference type="PROSITE" id="PS50017">
    <property type="entry name" value="DEATH_DOMAIN"/>
    <property type="match status" value="1"/>
</dbReference>
<dbReference type="Gene3D" id="1.10.533.10">
    <property type="entry name" value="Death Domain, Fas"/>
    <property type="match status" value="1"/>
</dbReference>
<dbReference type="Gene3D" id="3.80.10.10">
    <property type="entry name" value="Ribonuclease Inhibitor"/>
    <property type="match status" value="5"/>
</dbReference>
<dbReference type="InterPro" id="IPR001611">
    <property type="entry name" value="Leu-rich_rpt"/>
</dbReference>
<dbReference type="InterPro" id="IPR000488">
    <property type="entry name" value="Death_dom"/>
</dbReference>
<dbReference type="Pfam" id="PF00560">
    <property type="entry name" value="LRR_1"/>
    <property type="match status" value="1"/>
</dbReference>
<name>A0A821D320_9BILA</name>
<sequence length="549" mass="64092">NLEDLSFSNTQLKQINNITLEIFNQFSKLKKLDLSKNNLNDDFLASSIQPFDYLEELHIQHNQFTNIFSLLSTTKSLRLLDLSYNSLEHIPQCTNSNLEILHLSHNKIELHPNECIYLKTIIELDLGHNQIEHVPNEFIQCVNLRSLNIAFNQLHAFPKIILQLRSLNKLVINHSKFQHLTTKDLFDKYFYRTINILNLSSNHLQTNLHELTGLKALTSLDLSHNQLLEIDEDFKLLSCLKILKLNNNRFSSFPSCLHEMSNGEDEKYIAETLMELYLNDNRIESIPEDIVHMTNLQTIDISNNQLMKFPDPLVYLEQLTSLAYSQQNGKHIGRLPADFINLCNLKKLDLSHNIFKDVPNVVYNLTKLEYLNMSYNLLSSVDNNRLKRLNNFKTLKLNGNNFVSFSSTLYQLETLNMNENSMCLAPPNDFIDENYISATSNLYVQINDQHETNMFEIYQQIFIEHLTSYDIENLAKRLKLSETDMNNFRNNSMNLKRDSKIEVLLNIWKDKRGSLANSDTLYRLAHLIGDKNLVRHMHRAYLLARNIRL</sequence>
<accession>A0A821D320</accession>
<dbReference type="SUPFAM" id="SSF52047">
    <property type="entry name" value="RNI-like"/>
    <property type="match status" value="1"/>
</dbReference>
<dbReference type="PROSITE" id="PS51450">
    <property type="entry name" value="LRR"/>
    <property type="match status" value="4"/>
</dbReference>
<keyword evidence="2" id="KW-0677">Repeat</keyword>
<dbReference type="Pfam" id="PF13855">
    <property type="entry name" value="LRR_8"/>
    <property type="match status" value="3"/>
</dbReference>
<dbReference type="Pfam" id="PF00531">
    <property type="entry name" value="Death"/>
    <property type="match status" value="1"/>
</dbReference>
<dbReference type="SMART" id="SM00369">
    <property type="entry name" value="LRR_TYP"/>
    <property type="match status" value="10"/>
</dbReference>
<dbReference type="InterPro" id="IPR050216">
    <property type="entry name" value="LRR_domain-containing"/>
</dbReference>
<protein>
    <recommendedName>
        <fullName evidence="3">Death domain-containing protein</fullName>
    </recommendedName>
</protein>
<dbReference type="EMBL" id="CAJOBP010026816">
    <property type="protein sequence ID" value="CAF4615286.1"/>
    <property type="molecule type" value="Genomic_DNA"/>
</dbReference>
<keyword evidence="1" id="KW-0433">Leucine-rich repeat</keyword>
<comment type="caution">
    <text evidence="4">The sequence shown here is derived from an EMBL/GenBank/DDBJ whole genome shotgun (WGS) entry which is preliminary data.</text>
</comment>
<dbReference type="InterPro" id="IPR032675">
    <property type="entry name" value="LRR_dom_sf"/>
</dbReference>
<dbReference type="PANTHER" id="PTHR48051:SF1">
    <property type="entry name" value="RAS SUPPRESSOR PROTEIN 1"/>
    <property type="match status" value="1"/>
</dbReference>
<evidence type="ECO:0000259" key="3">
    <source>
        <dbReference type="PROSITE" id="PS50017"/>
    </source>
</evidence>
<reference evidence="4" key="1">
    <citation type="submission" date="2021-02" db="EMBL/GenBank/DDBJ databases">
        <authorList>
            <person name="Nowell W R."/>
        </authorList>
    </citation>
    <scope>NUCLEOTIDE SEQUENCE</scope>
</reference>